<evidence type="ECO:0000313" key="2">
    <source>
        <dbReference type="EMBL" id="AJG73835.1"/>
    </source>
</evidence>
<evidence type="ECO:0000313" key="6">
    <source>
        <dbReference type="Proteomes" id="UP000501107"/>
    </source>
</evidence>
<dbReference type="EMBL" id="CP009334">
    <property type="protein sequence ID" value="AJG73835.1"/>
    <property type="molecule type" value="Genomic_DNA"/>
</dbReference>
<keyword evidence="4" id="KW-0614">Plasmid</keyword>
<proteinExistence type="predicted"/>
<feature type="transmembrane region" description="Helical" evidence="1">
    <location>
        <begin position="45"/>
        <end position="61"/>
    </location>
</feature>
<keyword evidence="1" id="KW-0812">Transmembrane</keyword>
<accession>A0A0B5NBQ2</accession>
<reference evidence="2 5" key="1">
    <citation type="journal article" date="2015" name="Genome Announc.">
        <title>Complete genome sequences for 35 biothreat assay-relevant bacillus species.</title>
        <authorList>
            <person name="Johnson S.L."/>
            <person name="Daligault H.E."/>
            <person name="Davenport K.W."/>
            <person name="Jaissle J."/>
            <person name="Frey K.G."/>
            <person name="Ladner J.T."/>
            <person name="Broomall S.M."/>
            <person name="Bishop-Lilly K.A."/>
            <person name="Bruce D.C."/>
            <person name="Gibbons H.S."/>
            <person name="Coyne S.R."/>
            <person name="Lo C.C."/>
            <person name="Meincke L."/>
            <person name="Munk A.C."/>
            <person name="Koroleva G.I."/>
            <person name="Rosenzweig C.N."/>
            <person name="Palacios G.F."/>
            <person name="Redden C.L."/>
            <person name="Minogue T.D."/>
            <person name="Chain P.S."/>
        </authorList>
    </citation>
    <scope>NUCLEOTIDE SEQUENCE [LARGE SCALE GENOMIC DNA]</scope>
    <source>
        <strain evidence="2 5">HD1011</strain>
        <plasmid evidence="2 5">2</plasmid>
    </source>
</reference>
<keyword evidence="1" id="KW-0472">Membrane</keyword>
<dbReference type="AlphaFoldDB" id="A0A0B5NBQ2"/>
<dbReference type="KEGG" id="btw:BF38_5796"/>
<organism evidence="4 6">
    <name type="scientific">Bacillus thuringiensis</name>
    <dbReference type="NCBI Taxonomy" id="1428"/>
    <lineage>
        <taxon>Bacteria</taxon>
        <taxon>Bacillati</taxon>
        <taxon>Bacillota</taxon>
        <taxon>Bacilli</taxon>
        <taxon>Bacillales</taxon>
        <taxon>Bacillaceae</taxon>
        <taxon>Bacillus</taxon>
        <taxon>Bacillus cereus group</taxon>
    </lineage>
</organism>
<feature type="transmembrane region" description="Helical" evidence="1">
    <location>
        <begin position="13"/>
        <end position="33"/>
    </location>
</feature>
<sequence>METVVIEKSVLDYFIIIGVFLVQTFFIGMLVYLKRKKRTIGDSKILPFGSVITVVLYYILISQSNSLEINEFSIASLVNGVVINQFLILMYIFTWIRDHFKAKNSPKLLTNVGVILFMSLAVGLYGIYLLNFMFSWVTV</sequence>
<geneLocation type="plasmid" evidence="4 6">
    <name>unnamed3</name>
</geneLocation>
<feature type="transmembrane region" description="Helical" evidence="1">
    <location>
        <begin position="108"/>
        <end position="130"/>
    </location>
</feature>
<dbReference type="RefSeq" id="WP_000451089.1">
    <property type="nucleotide sequence ID" value="NZ_CP009334.1"/>
</dbReference>
<dbReference type="Proteomes" id="UP001181533">
    <property type="component" value="Unassembled WGS sequence"/>
</dbReference>
<name>A0A0B5NBQ2_BACTU</name>
<protein>
    <submittedName>
        <fullName evidence="2">Membrane protein</fullName>
    </submittedName>
</protein>
<evidence type="ECO:0000313" key="3">
    <source>
        <dbReference type="EMBL" id="MDR4174885.1"/>
    </source>
</evidence>
<evidence type="ECO:0000313" key="4">
    <source>
        <dbReference type="EMBL" id="QKH22761.1"/>
    </source>
</evidence>
<evidence type="ECO:0000313" key="5">
    <source>
        <dbReference type="Proteomes" id="UP000031876"/>
    </source>
</evidence>
<dbReference type="Proteomes" id="UP000501107">
    <property type="component" value="Plasmid unnamed3"/>
</dbReference>
<geneLocation type="plasmid" evidence="2 5">
    <name>2</name>
</geneLocation>
<feature type="transmembrane region" description="Helical" evidence="1">
    <location>
        <begin position="73"/>
        <end position="96"/>
    </location>
</feature>
<reference evidence="3" key="2">
    <citation type="submission" date="2019-07" db="EMBL/GenBank/DDBJ databases">
        <title>Phylogenomic Reclassification of ATCC Bacillus Strains and Various Taxa within the Genus Bacillus.</title>
        <authorList>
            <person name="Riojas M.A."/>
            <person name="Frank A.M."/>
            <person name="Fenn S.L."/>
            <person name="King S.P."/>
            <person name="Brower S.M."/>
            <person name="Hazbon M.H."/>
        </authorList>
    </citation>
    <scope>NUCLEOTIDE SEQUENCE</scope>
    <source>
        <strain evidence="3">ATCC 35646</strain>
    </source>
</reference>
<dbReference type="EMBL" id="CP053979">
    <property type="protein sequence ID" value="QKH22761.1"/>
    <property type="molecule type" value="Genomic_DNA"/>
</dbReference>
<evidence type="ECO:0000256" key="1">
    <source>
        <dbReference type="SAM" id="Phobius"/>
    </source>
</evidence>
<dbReference type="Proteomes" id="UP000031876">
    <property type="component" value="Plasmid 2"/>
</dbReference>
<reference evidence="4 6" key="3">
    <citation type="submission" date="2020-05" db="EMBL/GenBank/DDBJ databases">
        <title>FDA dAtabase for Regulatory Grade micrObial Sequences (FDA-ARGOS): Supporting development and validation of Infectious Disease Dx tests.</title>
        <authorList>
            <person name="Nelson B."/>
            <person name="Plummer A."/>
            <person name="Tallon L."/>
            <person name="Sadzewicz L."/>
            <person name="Zhao X."/>
            <person name="Vavikolanu K."/>
            <person name="Mehta A."/>
            <person name="Aluvathingal J."/>
            <person name="Nadendla S."/>
            <person name="Myers T."/>
            <person name="Yan Y."/>
            <person name="Sichtig H."/>
        </authorList>
    </citation>
    <scope>NUCLEOTIDE SEQUENCE [LARGE SCALE GENOMIC DNA]</scope>
    <source>
        <strain evidence="4 6">FDAARGOS_795</strain>
        <plasmid evidence="4 6">unnamed3</plasmid>
    </source>
</reference>
<keyword evidence="1" id="KW-1133">Transmembrane helix</keyword>
<gene>
    <name evidence="2" type="ORF">BF38_5796</name>
    <name evidence="3" type="ORF">FO599_01900</name>
    <name evidence="4" type="ORF">FOC89_01890</name>
</gene>
<dbReference type="EMBL" id="VKQN01000001">
    <property type="protein sequence ID" value="MDR4174885.1"/>
    <property type="molecule type" value="Genomic_DNA"/>
</dbReference>